<dbReference type="GO" id="GO:0006952">
    <property type="term" value="P:defense response"/>
    <property type="evidence" value="ECO:0007669"/>
    <property type="project" value="InterPro"/>
</dbReference>
<sequence>MLPLVKLLMLMLLSQVMVEAKKIEDSTVCYVMLKKTHPSIMEYICNAHCRDRYECEGGYCNKKWLCVCKDCPETAEPR</sequence>
<dbReference type="Proteomes" id="UP001176961">
    <property type="component" value="Unassembled WGS sequence"/>
</dbReference>
<evidence type="ECO:0000313" key="4">
    <source>
        <dbReference type="EMBL" id="CAJ0607596.1"/>
    </source>
</evidence>
<evidence type="ECO:0000259" key="3">
    <source>
        <dbReference type="Pfam" id="PF01097"/>
    </source>
</evidence>
<feature type="signal peptide" evidence="2">
    <location>
        <begin position="1"/>
        <end position="20"/>
    </location>
</feature>
<proteinExistence type="predicted"/>
<comment type="caution">
    <text evidence="4">The sequence shown here is derived from an EMBL/GenBank/DDBJ whole genome shotgun (WGS) entry which is preliminary data.</text>
</comment>
<evidence type="ECO:0000256" key="1">
    <source>
        <dbReference type="ARBA" id="ARBA00023157"/>
    </source>
</evidence>
<dbReference type="AlphaFoldDB" id="A0AA36MCW3"/>
<feature type="chain" id="PRO_5041326120" description="Invertebrate defensins family profile domain-containing protein" evidence="2">
    <location>
        <begin position="21"/>
        <end position="78"/>
    </location>
</feature>
<gene>
    <name evidence="4" type="ORF">CYNAS_LOCUS19579</name>
</gene>
<organism evidence="4 5">
    <name type="scientific">Cylicocyclus nassatus</name>
    <name type="common">Nematode worm</name>
    <dbReference type="NCBI Taxonomy" id="53992"/>
    <lineage>
        <taxon>Eukaryota</taxon>
        <taxon>Metazoa</taxon>
        <taxon>Ecdysozoa</taxon>
        <taxon>Nematoda</taxon>
        <taxon>Chromadorea</taxon>
        <taxon>Rhabditida</taxon>
        <taxon>Rhabditina</taxon>
        <taxon>Rhabditomorpha</taxon>
        <taxon>Strongyloidea</taxon>
        <taxon>Strongylidae</taxon>
        <taxon>Cylicocyclus</taxon>
    </lineage>
</organism>
<protein>
    <recommendedName>
        <fullName evidence="3">Invertebrate defensins family profile domain-containing protein</fullName>
    </recommendedName>
</protein>
<dbReference type="Pfam" id="PF01097">
    <property type="entry name" value="Defensin_2"/>
    <property type="match status" value="1"/>
</dbReference>
<name>A0AA36MCW3_CYLNA</name>
<dbReference type="EMBL" id="CATQJL010000316">
    <property type="protein sequence ID" value="CAJ0607596.1"/>
    <property type="molecule type" value="Genomic_DNA"/>
</dbReference>
<evidence type="ECO:0000256" key="2">
    <source>
        <dbReference type="SAM" id="SignalP"/>
    </source>
</evidence>
<reference evidence="4" key="1">
    <citation type="submission" date="2023-07" db="EMBL/GenBank/DDBJ databases">
        <authorList>
            <consortium name="CYATHOMIX"/>
        </authorList>
    </citation>
    <scope>NUCLEOTIDE SEQUENCE</scope>
    <source>
        <strain evidence="4">N/A</strain>
    </source>
</reference>
<accession>A0AA36MCW3</accession>
<feature type="domain" description="Invertebrate defensins family profile" evidence="3">
    <location>
        <begin position="43"/>
        <end position="68"/>
    </location>
</feature>
<keyword evidence="5" id="KW-1185">Reference proteome</keyword>
<dbReference type="InterPro" id="IPR001542">
    <property type="entry name" value="Defensin_invertebrate/fungal"/>
</dbReference>
<evidence type="ECO:0000313" key="5">
    <source>
        <dbReference type="Proteomes" id="UP001176961"/>
    </source>
</evidence>
<keyword evidence="2" id="KW-0732">Signal</keyword>
<keyword evidence="1" id="KW-1015">Disulfide bond</keyword>